<gene>
    <name evidence="1" type="ORF">LCGC14_2252390</name>
</gene>
<sequence length="68" mass="7613">MNTKLEILNIYRHAKGLYESAERLARSSGVVRCSVCREIHPIGESHVGTPVTLKSLIVEHKPKKSNTE</sequence>
<reference evidence="1" key="1">
    <citation type="journal article" date="2015" name="Nature">
        <title>Complex archaea that bridge the gap between prokaryotes and eukaryotes.</title>
        <authorList>
            <person name="Spang A."/>
            <person name="Saw J.H."/>
            <person name="Jorgensen S.L."/>
            <person name="Zaremba-Niedzwiedzka K."/>
            <person name="Martijn J."/>
            <person name="Lind A.E."/>
            <person name="van Eijk R."/>
            <person name="Schleper C."/>
            <person name="Guy L."/>
            <person name="Ettema T.J."/>
        </authorList>
    </citation>
    <scope>NUCLEOTIDE SEQUENCE</scope>
</reference>
<organism evidence="1">
    <name type="scientific">marine sediment metagenome</name>
    <dbReference type="NCBI Taxonomy" id="412755"/>
    <lineage>
        <taxon>unclassified sequences</taxon>
        <taxon>metagenomes</taxon>
        <taxon>ecological metagenomes</taxon>
    </lineage>
</organism>
<dbReference type="EMBL" id="LAZR01030732">
    <property type="protein sequence ID" value="KKL55739.1"/>
    <property type="molecule type" value="Genomic_DNA"/>
</dbReference>
<comment type="caution">
    <text evidence="1">The sequence shown here is derived from an EMBL/GenBank/DDBJ whole genome shotgun (WGS) entry which is preliminary data.</text>
</comment>
<protein>
    <submittedName>
        <fullName evidence="1">Uncharacterized protein</fullName>
    </submittedName>
</protein>
<accession>A0A0F9D2H6</accession>
<name>A0A0F9D2H6_9ZZZZ</name>
<evidence type="ECO:0000313" key="1">
    <source>
        <dbReference type="EMBL" id="KKL55739.1"/>
    </source>
</evidence>
<proteinExistence type="predicted"/>
<dbReference type="AlphaFoldDB" id="A0A0F9D2H6"/>